<dbReference type="PANTHER" id="PTHR34989:SF1">
    <property type="entry name" value="PROTEIN HDED"/>
    <property type="match status" value="1"/>
</dbReference>
<organism evidence="2 3">
    <name type="scientific">Chryseobacterium indologenes</name>
    <name type="common">Flavobacterium indologenes</name>
    <dbReference type="NCBI Taxonomy" id="253"/>
    <lineage>
        <taxon>Bacteria</taxon>
        <taxon>Pseudomonadati</taxon>
        <taxon>Bacteroidota</taxon>
        <taxon>Flavobacteriia</taxon>
        <taxon>Flavobacteriales</taxon>
        <taxon>Weeksellaceae</taxon>
        <taxon>Chryseobacterium group</taxon>
        <taxon>Chryseobacterium</taxon>
    </lineage>
</organism>
<name>A0A0N1KSU2_CHRID</name>
<dbReference type="OrthoDB" id="7059775at2"/>
<feature type="transmembrane region" description="Helical" evidence="1">
    <location>
        <begin position="130"/>
        <end position="149"/>
    </location>
</feature>
<dbReference type="GO" id="GO:0005886">
    <property type="term" value="C:plasma membrane"/>
    <property type="evidence" value="ECO:0007669"/>
    <property type="project" value="TreeGrafter"/>
</dbReference>
<dbReference type="RefSeq" id="WP_062696105.1">
    <property type="nucleotide sequence ID" value="NZ_LJOD01000001.1"/>
</dbReference>
<dbReference type="Pfam" id="PF03729">
    <property type="entry name" value="DUF308"/>
    <property type="match status" value="2"/>
</dbReference>
<evidence type="ECO:0008006" key="4">
    <source>
        <dbReference type="Google" id="ProtNLM"/>
    </source>
</evidence>
<feature type="transmembrane region" description="Helical" evidence="1">
    <location>
        <begin position="97"/>
        <end position="118"/>
    </location>
</feature>
<accession>A0A0N1KSU2</accession>
<reference evidence="2 3" key="1">
    <citation type="journal article" date="2015" name="Genom Data">
        <title>Draft genome sequence of a multidrug-resistant Chryseobacterium indologenes isolate from Malaysia.</title>
        <authorList>
            <person name="Yu C.Y."/>
            <person name="Ang G.Y."/>
            <person name="Cheng H.J."/>
            <person name="Cheong Y.M."/>
            <person name="Yin W.F."/>
            <person name="Chan K.G."/>
        </authorList>
    </citation>
    <scope>NUCLEOTIDE SEQUENCE [LARGE SCALE GENOMIC DNA]</scope>
    <source>
        <strain evidence="2 3">CI_885</strain>
    </source>
</reference>
<keyword evidence="1" id="KW-1133">Transmembrane helix</keyword>
<feature type="transmembrane region" description="Helical" evidence="1">
    <location>
        <begin position="15"/>
        <end position="34"/>
    </location>
</feature>
<proteinExistence type="predicted"/>
<keyword evidence="1" id="KW-0472">Membrane</keyword>
<comment type="caution">
    <text evidence="2">The sequence shown here is derived from an EMBL/GenBank/DDBJ whole genome shotgun (WGS) entry which is preliminary data.</text>
</comment>
<dbReference type="Proteomes" id="UP000037953">
    <property type="component" value="Unassembled WGS sequence"/>
</dbReference>
<dbReference type="InterPro" id="IPR005325">
    <property type="entry name" value="DUF308_memb"/>
</dbReference>
<gene>
    <name evidence="2" type="ORF">AOB46_00545</name>
</gene>
<evidence type="ECO:0000313" key="3">
    <source>
        <dbReference type="Proteomes" id="UP000037953"/>
    </source>
</evidence>
<feature type="transmembrane region" description="Helical" evidence="1">
    <location>
        <begin position="72"/>
        <end position="91"/>
    </location>
</feature>
<protein>
    <recommendedName>
        <fullName evidence="4">HdeD family acid-resistance protein</fullName>
    </recommendedName>
</protein>
<feature type="transmembrane region" description="Helical" evidence="1">
    <location>
        <begin position="155"/>
        <end position="175"/>
    </location>
</feature>
<feature type="transmembrane region" description="Helical" evidence="1">
    <location>
        <begin position="40"/>
        <end position="60"/>
    </location>
</feature>
<sequence>MATFFKTIRNTVKHWYIPAIIGVLFIILGGYLFSVPDATYFSLVVLFSLSFLFSGILEIVFSVQNKEELEGWGWYLTSGIFSLLIGIVLVIRPEIAVTTLPFFVGFSLLFRSFQGLGFAFELKNYKILKWGNLAILSVLGIIFSFMLIANPIFTGISLVMMTAFSFIFVGVYAIVMSFQLKKLKTLPGKLRKELKDKIEDLKEEYYKDIEK</sequence>
<dbReference type="PATRIC" id="fig|253.9.peg.118"/>
<reference evidence="3" key="2">
    <citation type="submission" date="2015-09" db="EMBL/GenBank/DDBJ databases">
        <title>Draft genome sequence of a multidrug-resistant Chryseobacterium indologenes isolate from Malaysia.</title>
        <authorList>
            <person name="Yu C.Y."/>
            <person name="Ang G.Y."/>
            <person name="Chan K.-G."/>
        </authorList>
    </citation>
    <scope>NUCLEOTIDE SEQUENCE [LARGE SCALE GENOMIC DNA]</scope>
    <source>
        <strain evidence="3">CI_885</strain>
    </source>
</reference>
<dbReference type="PANTHER" id="PTHR34989">
    <property type="entry name" value="PROTEIN HDED"/>
    <property type="match status" value="1"/>
</dbReference>
<evidence type="ECO:0000313" key="2">
    <source>
        <dbReference type="EMBL" id="KPE52550.1"/>
    </source>
</evidence>
<keyword evidence="1" id="KW-0812">Transmembrane</keyword>
<evidence type="ECO:0000256" key="1">
    <source>
        <dbReference type="SAM" id="Phobius"/>
    </source>
</evidence>
<dbReference type="AlphaFoldDB" id="A0A0N1KSU2"/>
<dbReference type="InterPro" id="IPR052712">
    <property type="entry name" value="Acid_resist_chaperone_HdeD"/>
</dbReference>
<dbReference type="EMBL" id="LJOD01000001">
    <property type="protein sequence ID" value="KPE52550.1"/>
    <property type="molecule type" value="Genomic_DNA"/>
</dbReference>